<gene>
    <name evidence="1" type="ORF">CTM58_05315</name>
</gene>
<evidence type="ECO:0000313" key="1">
    <source>
        <dbReference type="EMBL" id="PJI27564.1"/>
    </source>
</evidence>
<proteinExistence type="predicted"/>
<organism evidence="1 2">
    <name type="scientific">Prevotella intermedia</name>
    <dbReference type="NCBI Taxonomy" id="28131"/>
    <lineage>
        <taxon>Bacteria</taxon>
        <taxon>Pseudomonadati</taxon>
        <taxon>Bacteroidota</taxon>
        <taxon>Bacteroidia</taxon>
        <taxon>Bacteroidales</taxon>
        <taxon>Prevotellaceae</taxon>
        <taxon>Prevotella</taxon>
    </lineage>
</organism>
<name>A0A2M8TUE3_PREIN</name>
<protein>
    <submittedName>
        <fullName evidence="1">Uncharacterized protein</fullName>
    </submittedName>
</protein>
<dbReference type="AlphaFoldDB" id="A0A2M8TUE3"/>
<accession>A0A2M8TUE3</accession>
<dbReference type="EMBL" id="PENG01000001">
    <property type="protein sequence ID" value="PJI27564.1"/>
    <property type="molecule type" value="Genomic_DNA"/>
</dbReference>
<reference evidence="1 2" key="1">
    <citation type="submission" date="2017-11" db="EMBL/GenBank/DDBJ databases">
        <title>Genome sequencing of Prevotella intermedia KCOM 2832.</title>
        <authorList>
            <person name="Kook J.-K."/>
            <person name="Park S.-N."/>
            <person name="Lim Y.K."/>
        </authorList>
    </citation>
    <scope>NUCLEOTIDE SEQUENCE [LARGE SCALE GENOMIC DNA]</scope>
    <source>
        <strain evidence="1 2">KCOM 2832</strain>
    </source>
</reference>
<dbReference type="RefSeq" id="WP_100370554.1">
    <property type="nucleotide sequence ID" value="NZ_PENG01000001.1"/>
</dbReference>
<dbReference type="Proteomes" id="UP000229884">
    <property type="component" value="Unassembled WGS sequence"/>
</dbReference>
<evidence type="ECO:0000313" key="2">
    <source>
        <dbReference type="Proteomes" id="UP000229884"/>
    </source>
</evidence>
<comment type="caution">
    <text evidence="1">The sequence shown here is derived from an EMBL/GenBank/DDBJ whole genome shotgun (WGS) entry which is preliminary data.</text>
</comment>
<sequence>MGEERSYARFYTLLKKMPGADKETLVYQFTQGRTVHLRQMSAAEYDSMCRQMENIVGYDERRVAYQRELRRARSSVLHQFQVYGIDTTEWTHVDAFCKDTRIAGKRFRELDVEELNSLNTKMRIIIRKQKNKTK</sequence>